<dbReference type="PANTHER" id="PTHR43798:SF33">
    <property type="entry name" value="HYDROLASE, PUTATIVE (AFU_ORTHOLOGUE AFUA_2G14860)-RELATED"/>
    <property type="match status" value="1"/>
</dbReference>
<dbReference type="InterPro" id="IPR050266">
    <property type="entry name" value="AB_hydrolase_sf"/>
</dbReference>
<dbReference type="Pfam" id="PF12697">
    <property type="entry name" value="Abhydrolase_6"/>
    <property type="match status" value="1"/>
</dbReference>
<reference evidence="2 3" key="1">
    <citation type="submission" date="2018-04" db="EMBL/GenBank/DDBJ databases">
        <title>Genomic Encyclopedia of Archaeal and Bacterial Type Strains, Phase II (KMG-II): from individual species to whole genera.</title>
        <authorList>
            <person name="Goeker M."/>
        </authorList>
    </citation>
    <scope>NUCLEOTIDE SEQUENCE [LARGE SCALE GENOMIC DNA]</scope>
    <source>
        <strain evidence="2 3">DSM 12244</strain>
    </source>
</reference>
<comment type="caution">
    <text evidence="2">The sequence shown here is derived from an EMBL/GenBank/DDBJ whole genome shotgun (WGS) entry which is preliminary data.</text>
</comment>
<sequence length="267" mass="28354">MTAQVGFTPHVSTLGSGPRRVLALHCTLAFGGAWGGMVKLLGEDLTFIAPDMPSHGRSVDWDERSSFADTVLAASLSVMDDAPMDVIGHSFGAATALRMAVEHPARVRSITLIEPVFFAVAMADASDTMGDQDGRAQPFVDAMQAGDRALAARLFNRMWSEAGTWDRLPDRTRAAMTRAIHVVPDTHAFLYDDLCGLLEPGQLDALTLPTLLIRGEQALPAIAAVNDGLCKRIPGAVQSVIAGAGHMAPISHPAETSEAFATLLERA</sequence>
<evidence type="ECO:0000313" key="2">
    <source>
        <dbReference type="EMBL" id="PTX74333.1"/>
    </source>
</evidence>
<dbReference type="PRINTS" id="PR00111">
    <property type="entry name" value="ABHYDROLASE"/>
</dbReference>
<organism evidence="2 3">
    <name type="scientific">Sulfitobacter mediterraneus</name>
    <dbReference type="NCBI Taxonomy" id="83219"/>
    <lineage>
        <taxon>Bacteria</taxon>
        <taxon>Pseudomonadati</taxon>
        <taxon>Pseudomonadota</taxon>
        <taxon>Alphaproteobacteria</taxon>
        <taxon>Rhodobacterales</taxon>
        <taxon>Roseobacteraceae</taxon>
        <taxon>Sulfitobacter</taxon>
    </lineage>
</organism>
<feature type="domain" description="AB hydrolase-1" evidence="1">
    <location>
        <begin position="21"/>
        <end position="258"/>
    </location>
</feature>
<dbReference type="SUPFAM" id="SSF53474">
    <property type="entry name" value="alpha/beta-Hydrolases"/>
    <property type="match status" value="1"/>
</dbReference>
<dbReference type="OrthoDB" id="9804723at2"/>
<dbReference type="GO" id="GO:0016020">
    <property type="term" value="C:membrane"/>
    <property type="evidence" value="ECO:0007669"/>
    <property type="project" value="TreeGrafter"/>
</dbReference>
<evidence type="ECO:0000259" key="1">
    <source>
        <dbReference type="Pfam" id="PF12697"/>
    </source>
</evidence>
<dbReference type="PANTHER" id="PTHR43798">
    <property type="entry name" value="MONOACYLGLYCEROL LIPASE"/>
    <property type="match status" value="1"/>
</dbReference>
<proteinExistence type="predicted"/>
<dbReference type="InterPro" id="IPR029058">
    <property type="entry name" value="AB_hydrolase_fold"/>
</dbReference>
<dbReference type="EMBL" id="QBKU01000004">
    <property type="protein sequence ID" value="PTX74333.1"/>
    <property type="molecule type" value="Genomic_DNA"/>
</dbReference>
<evidence type="ECO:0000313" key="3">
    <source>
        <dbReference type="Proteomes" id="UP000244092"/>
    </source>
</evidence>
<gene>
    <name evidence="2" type="ORF">C8N31_104214</name>
</gene>
<protein>
    <submittedName>
        <fullName evidence="2">Pimeloyl-ACP methyl ester carboxylesterase</fullName>
    </submittedName>
</protein>
<dbReference type="InterPro" id="IPR000073">
    <property type="entry name" value="AB_hydrolase_1"/>
</dbReference>
<dbReference type="AlphaFoldDB" id="A0A2T6CFQ5"/>
<dbReference type="Gene3D" id="3.40.50.1820">
    <property type="entry name" value="alpha/beta hydrolase"/>
    <property type="match status" value="1"/>
</dbReference>
<dbReference type="Proteomes" id="UP000244092">
    <property type="component" value="Unassembled WGS sequence"/>
</dbReference>
<name>A0A2T6CFQ5_9RHOB</name>
<accession>A0A2T6CFQ5</accession>